<dbReference type="EMBL" id="JAPHAV010000004">
    <property type="protein sequence ID" value="MCX2697412.1"/>
    <property type="molecule type" value="Genomic_DNA"/>
</dbReference>
<proteinExistence type="predicted"/>
<evidence type="ECO:0000313" key="2">
    <source>
        <dbReference type="Proteomes" id="UP001301216"/>
    </source>
</evidence>
<evidence type="ECO:0000313" key="1">
    <source>
        <dbReference type="EMBL" id="MCX2697412.1"/>
    </source>
</evidence>
<name>A0ABT3QPB3_9HYPH</name>
<protein>
    <submittedName>
        <fullName evidence="1">Uncharacterized protein</fullName>
    </submittedName>
</protein>
<organism evidence="1 2">
    <name type="scientific">Ochrobactrum chromiisoli</name>
    <dbReference type="NCBI Taxonomy" id="2993941"/>
    <lineage>
        <taxon>Bacteria</taxon>
        <taxon>Pseudomonadati</taxon>
        <taxon>Pseudomonadota</taxon>
        <taxon>Alphaproteobacteria</taxon>
        <taxon>Hyphomicrobiales</taxon>
        <taxon>Brucellaceae</taxon>
        <taxon>Brucella/Ochrobactrum group</taxon>
        <taxon>Ochrobactrum</taxon>
    </lineage>
</organism>
<reference evidence="1 2" key="1">
    <citation type="submission" date="2022-11" db="EMBL/GenBank/DDBJ databases">
        <title>Brucella sp. YY2X, whole genome shotgun sequencing project.</title>
        <authorList>
            <person name="Yang Y."/>
        </authorList>
    </citation>
    <scope>NUCLEOTIDE SEQUENCE [LARGE SCALE GENOMIC DNA]</scope>
    <source>
        <strain evidence="1 2">YY2X</strain>
    </source>
</reference>
<comment type="caution">
    <text evidence="1">The sequence shown here is derived from an EMBL/GenBank/DDBJ whole genome shotgun (WGS) entry which is preliminary data.</text>
</comment>
<keyword evidence="2" id="KW-1185">Reference proteome</keyword>
<dbReference type="Proteomes" id="UP001301216">
    <property type="component" value="Unassembled WGS sequence"/>
</dbReference>
<sequence length="267" mass="30060">MTLLNSSAMVVFMFRQSSFSPFVYLSPLLNQQMLAASPLAINGMKLLFYCEENSGISLTQSLGAFHRKCVEWAANEFQWPGYEAEQLYSVNKVLNEPDFPPLSTLHWALQDLRIIRHYKGRAVLTKRGRSMLGHHGELQAVLAEWILAAPLQDNLSSEAAALFWDLRHMLGIIANRLGDWMTLSDFTELALPVDLYPARGPLGPRHEAGFYLARNFVQPLTWLGVLEQSPTKMLGISMRDRQLRRTALFDAFFRIALPSGIAAAAVH</sequence>
<accession>A0ABT3QPB3</accession>
<dbReference type="RefSeq" id="WP_265984925.1">
    <property type="nucleotide sequence ID" value="NZ_JAPHAV010000004.1"/>
</dbReference>
<gene>
    <name evidence="1" type="ORF">OPR82_11640</name>
</gene>